<evidence type="ECO:0000313" key="2">
    <source>
        <dbReference type="Proteomes" id="UP001612915"/>
    </source>
</evidence>
<evidence type="ECO:0000313" key="1">
    <source>
        <dbReference type="EMBL" id="MFI7586224.1"/>
    </source>
</evidence>
<accession>A0ABW8AIP1</accession>
<reference evidence="1 2" key="1">
    <citation type="submission" date="2024-10" db="EMBL/GenBank/DDBJ databases">
        <title>The Natural Products Discovery Center: Release of the First 8490 Sequenced Strains for Exploring Actinobacteria Biosynthetic Diversity.</title>
        <authorList>
            <person name="Kalkreuter E."/>
            <person name="Kautsar S.A."/>
            <person name="Yang D."/>
            <person name="Bader C.D."/>
            <person name="Teijaro C.N."/>
            <person name="Fluegel L."/>
            <person name="Davis C.M."/>
            <person name="Simpson J.R."/>
            <person name="Lauterbach L."/>
            <person name="Steele A.D."/>
            <person name="Gui C."/>
            <person name="Meng S."/>
            <person name="Li G."/>
            <person name="Viehrig K."/>
            <person name="Ye F."/>
            <person name="Su P."/>
            <person name="Kiefer A.F."/>
            <person name="Nichols A."/>
            <person name="Cepeda A.J."/>
            <person name="Yan W."/>
            <person name="Fan B."/>
            <person name="Jiang Y."/>
            <person name="Adhikari A."/>
            <person name="Zheng C.-J."/>
            <person name="Schuster L."/>
            <person name="Cowan T.M."/>
            <person name="Smanski M.J."/>
            <person name="Chevrette M.G."/>
            <person name="De Carvalho L.P.S."/>
            <person name="Shen B."/>
        </authorList>
    </citation>
    <scope>NUCLEOTIDE SEQUENCE [LARGE SCALE GENOMIC DNA]</scope>
    <source>
        <strain evidence="1 2">NPDC049639</strain>
    </source>
</reference>
<comment type="caution">
    <text evidence="1">The sequence shown here is derived from an EMBL/GenBank/DDBJ whole genome shotgun (WGS) entry which is preliminary data.</text>
</comment>
<proteinExistence type="predicted"/>
<dbReference type="RefSeq" id="WP_398275496.1">
    <property type="nucleotide sequence ID" value="NZ_JBITLV010000001.1"/>
</dbReference>
<gene>
    <name evidence="1" type="ORF">ACIB24_04030</name>
</gene>
<organism evidence="1 2">
    <name type="scientific">Spongisporangium articulatum</name>
    <dbReference type="NCBI Taxonomy" id="3362603"/>
    <lineage>
        <taxon>Bacteria</taxon>
        <taxon>Bacillati</taxon>
        <taxon>Actinomycetota</taxon>
        <taxon>Actinomycetes</taxon>
        <taxon>Kineosporiales</taxon>
        <taxon>Kineosporiaceae</taxon>
        <taxon>Spongisporangium</taxon>
    </lineage>
</organism>
<protein>
    <recommendedName>
        <fullName evidence="3">DUF4124 domain-containing protein</fullName>
    </recommendedName>
</protein>
<name>A0ABW8AIP1_9ACTN</name>
<keyword evidence="2" id="KW-1185">Reference proteome</keyword>
<dbReference type="Proteomes" id="UP001612915">
    <property type="component" value="Unassembled WGS sequence"/>
</dbReference>
<dbReference type="EMBL" id="JBITLV010000001">
    <property type="protein sequence ID" value="MFI7586224.1"/>
    <property type="molecule type" value="Genomic_DNA"/>
</dbReference>
<sequence length="70" mass="7445">MKLTLASLLLCAAAVGGLWWYEGHRDQCSTQGFGIMSSVQYCQRPDGSVYLVTPSPTPPAPDPSESAEAT</sequence>
<evidence type="ECO:0008006" key="3">
    <source>
        <dbReference type="Google" id="ProtNLM"/>
    </source>
</evidence>